<evidence type="ECO:0000256" key="1">
    <source>
        <dbReference type="HAMAP-Rule" id="MF_00226"/>
    </source>
</evidence>
<gene>
    <name evidence="3" type="ORF">DIT97_12125</name>
</gene>
<dbReference type="AlphaFoldDB" id="A0A3D3R4K1"/>
<dbReference type="Pfam" id="PF02464">
    <property type="entry name" value="CinA"/>
    <property type="match status" value="1"/>
</dbReference>
<sequence length="419" mass="46377">MLLLDTGMQAEIIAIGSELTNGEKLDTNSQWLSTELAAIGISTHFHTTIADNLDEIAEQFRLSVQRSDLILITGGLGPTLDDLTRQALAELTETHLVLDEKSMEIIEAMFQKRSREMPERNRIQAMFPQGAEPIQNEHGTAPGIWMEVPRIDGESVSLIAAMPGVPSEMKPMFYQSVLPRVTRGTNMIRFARINCFGVGESKTEELLGDITSRGRDPEVGITAHEATITLRIKAMGSSIEECEQKIAATHALIQERLGEFIFGYEDEELEHIVMLLLSQRQQSLATCECGTGGLLSYRLTEVNGSTDWYAGGVVSRFQSLSKYLDSNPEQDTVGFDAEGAAQIAQATREKFDSDFALAILLDPHQSWQDPSLVPQAYVALANRETEWVEEIGLTVNRAIAKSRVTKAALNLLRRNLILK</sequence>
<dbReference type="Proteomes" id="UP000263642">
    <property type="component" value="Unassembled WGS sequence"/>
</dbReference>
<dbReference type="SUPFAM" id="SSF142433">
    <property type="entry name" value="CinA-like"/>
    <property type="match status" value="1"/>
</dbReference>
<protein>
    <recommendedName>
        <fullName evidence="1">CinA-like protein</fullName>
    </recommendedName>
</protein>
<dbReference type="PIRSF" id="PIRSF006728">
    <property type="entry name" value="CinA"/>
    <property type="match status" value="1"/>
</dbReference>
<dbReference type="InterPro" id="IPR008135">
    <property type="entry name" value="Competence-induced_CinA"/>
</dbReference>
<dbReference type="InterPro" id="IPR041424">
    <property type="entry name" value="CinA_KH"/>
</dbReference>
<dbReference type="Gene3D" id="3.30.70.2860">
    <property type="match status" value="1"/>
</dbReference>
<dbReference type="InterPro" id="IPR001453">
    <property type="entry name" value="MoaB/Mog_dom"/>
</dbReference>
<proteinExistence type="inferred from homology"/>
<dbReference type="HAMAP" id="MF_00226_B">
    <property type="entry name" value="CinA_B"/>
    <property type="match status" value="1"/>
</dbReference>
<dbReference type="InterPro" id="IPR050101">
    <property type="entry name" value="CinA"/>
</dbReference>
<dbReference type="CDD" id="cd00885">
    <property type="entry name" value="cinA"/>
    <property type="match status" value="1"/>
</dbReference>
<feature type="domain" description="MoaB/Mog" evidence="2">
    <location>
        <begin position="11"/>
        <end position="183"/>
    </location>
</feature>
<dbReference type="Gene3D" id="3.90.950.20">
    <property type="entry name" value="CinA-like"/>
    <property type="match status" value="1"/>
</dbReference>
<comment type="similarity">
    <text evidence="1">Belongs to the CinA family.</text>
</comment>
<evidence type="ECO:0000313" key="4">
    <source>
        <dbReference type="Proteomes" id="UP000263642"/>
    </source>
</evidence>
<dbReference type="Gene3D" id="3.40.980.10">
    <property type="entry name" value="MoaB/Mog-like domain"/>
    <property type="match status" value="1"/>
</dbReference>
<dbReference type="Pfam" id="PF18146">
    <property type="entry name" value="CinA_KH"/>
    <property type="match status" value="1"/>
</dbReference>
<accession>A0A3D3R4K1</accession>
<organism evidence="3 4">
    <name type="scientific">Gimesia maris</name>
    <dbReference type="NCBI Taxonomy" id="122"/>
    <lineage>
        <taxon>Bacteria</taxon>
        <taxon>Pseudomonadati</taxon>
        <taxon>Planctomycetota</taxon>
        <taxon>Planctomycetia</taxon>
        <taxon>Planctomycetales</taxon>
        <taxon>Planctomycetaceae</taxon>
        <taxon>Gimesia</taxon>
    </lineage>
</organism>
<dbReference type="InterPro" id="IPR036653">
    <property type="entry name" value="CinA-like_C"/>
</dbReference>
<dbReference type="PANTHER" id="PTHR13939:SF0">
    <property type="entry name" value="NMN AMIDOHYDROLASE-LIKE PROTEIN YFAY"/>
    <property type="match status" value="1"/>
</dbReference>
<dbReference type="SMART" id="SM00852">
    <property type="entry name" value="MoCF_biosynth"/>
    <property type="match status" value="1"/>
</dbReference>
<dbReference type="EMBL" id="DQAY01000069">
    <property type="protein sequence ID" value="HCO23753.1"/>
    <property type="molecule type" value="Genomic_DNA"/>
</dbReference>
<dbReference type="Pfam" id="PF00994">
    <property type="entry name" value="MoCF_biosynth"/>
    <property type="match status" value="1"/>
</dbReference>
<comment type="caution">
    <text evidence="3">The sequence shown here is derived from an EMBL/GenBank/DDBJ whole genome shotgun (WGS) entry which is preliminary data.</text>
</comment>
<reference evidence="3 4" key="1">
    <citation type="journal article" date="2018" name="Nat. Biotechnol.">
        <title>A standardized bacterial taxonomy based on genome phylogeny substantially revises the tree of life.</title>
        <authorList>
            <person name="Parks D.H."/>
            <person name="Chuvochina M."/>
            <person name="Waite D.W."/>
            <person name="Rinke C."/>
            <person name="Skarshewski A."/>
            <person name="Chaumeil P.A."/>
            <person name="Hugenholtz P."/>
        </authorList>
    </citation>
    <scope>NUCLEOTIDE SEQUENCE [LARGE SCALE GENOMIC DNA]</scope>
    <source>
        <strain evidence="3">UBA9375</strain>
    </source>
</reference>
<dbReference type="NCBIfam" id="TIGR00177">
    <property type="entry name" value="molyb_syn"/>
    <property type="match status" value="1"/>
</dbReference>
<evidence type="ECO:0000259" key="2">
    <source>
        <dbReference type="SMART" id="SM00852"/>
    </source>
</evidence>
<dbReference type="InterPro" id="IPR008136">
    <property type="entry name" value="CinA_C"/>
</dbReference>
<dbReference type="NCBIfam" id="TIGR00200">
    <property type="entry name" value="cinA_nterm"/>
    <property type="match status" value="1"/>
</dbReference>
<evidence type="ECO:0000313" key="3">
    <source>
        <dbReference type="EMBL" id="HCO23753.1"/>
    </source>
</evidence>
<dbReference type="InterPro" id="IPR036425">
    <property type="entry name" value="MoaB/Mog-like_dom_sf"/>
</dbReference>
<name>A0A3D3R4K1_9PLAN</name>
<dbReference type="PANTHER" id="PTHR13939">
    <property type="entry name" value="NICOTINAMIDE-NUCLEOTIDE AMIDOHYDROLASE PNCC"/>
    <property type="match status" value="1"/>
</dbReference>
<dbReference type="SUPFAM" id="SSF53218">
    <property type="entry name" value="Molybdenum cofactor biosynthesis proteins"/>
    <property type="match status" value="1"/>
</dbReference>